<evidence type="ECO:0000313" key="1">
    <source>
        <dbReference type="EMBL" id="TMO69479.1"/>
    </source>
</evidence>
<accession>A0A5S3VD02</accession>
<protein>
    <recommendedName>
        <fullName evidence="3">Flagellar protein FliT</fullName>
    </recommendedName>
</protein>
<dbReference type="AlphaFoldDB" id="A0A5S3VD02"/>
<reference evidence="1 2" key="1">
    <citation type="submission" date="2018-01" db="EMBL/GenBank/DDBJ databases">
        <authorList>
            <person name="Paulsen S."/>
            <person name="Gram L.K."/>
        </authorList>
    </citation>
    <scope>NUCLEOTIDE SEQUENCE [LARGE SCALE GENOMIC DNA]</scope>
    <source>
        <strain evidence="1 2">S3790</strain>
    </source>
</reference>
<evidence type="ECO:0000313" key="2">
    <source>
        <dbReference type="Proteomes" id="UP000307217"/>
    </source>
</evidence>
<evidence type="ECO:0008006" key="3">
    <source>
        <dbReference type="Google" id="ProtNLM"/>
    </source>
</evidence>
<sequence>MDSVTDLFEQLSFAQTAIEENNYDEAKHYIETLFNRLNTISEQQWSQNRGALEEVAETLTALTGAVVDEREKVKQELSKLYRNNNKLNAYKSHM</sequence>
<comment type="caution">
    <text evidence="1">The sequence shown here is derived from an EMBL/GenBank/DDBJ whole genome shotgun (WGS) entry which is preliminary data.</text>
</comment>
<gene>
    <name evidence="1" type="ORF">CWC19_04740</name>
</gene>
<proteinExistence type="predicted"/>
<dbReference type="RefSeq" id="WP_138590466.1">
    <property type="nucleotide sequence ID" value="NZ_PNBX01000015.1"/>
</dbReference>
<dbReference type="Proteomes" id="UP000307217">
    <property type="component" value="Unassembled WGS sequence"/>
</dbReference>
<name>A0A5S3VD02_9GAMM</name>
<organism evidence="1 2">
    <name type="scientific">Pseudoalteromonas aurantia</name>
    <dbReference type="NCBI Taxonomy" id="43654"/>
    <lineage>
        <taxon>Bacteria</taxon>
        <taxon>Pseudomonadati</taxon>
        <taxon>Pseudomonadota</taxon>
        <taxon>Gammaproteobacteria</taxon>
        <taxon>Alteromonadales</taxon>
        <taxon>Pseudoalteromonadaceae</taxon>
        <taxon>Pseudoalteromonas</taxon>
    </lineage>
</organism>
<reference evidence="2" key="2">
    <citation type="submission" date="2019-06" db="EMBL/GenBank/DDBJ databases">
        <title>Co-occurence of chitin degradation, pigmentation and bioactivity in marine Pseudoalteromonas.</title>
        <authorList>
            <person name="Sonnenschein E.C."/>
            <person name="Bech P.K."/>
        </authorList>
    </citation>
    <scope>NUCLEOTIDE SEQUENCE [LARGE SCALE GENOMIC DNA]</scope>
    <source>
        <strain evidence="2">S3790</strain>
    </source>
</reference>
<dbReference type="EMBL" id="PNBX01000015">
    <property type="protein sequence ID" value="TMO69479.1"/>
    <property type="molecule type" value="Genomic_DNA"/>
</dbReference>